<name>A0A3M0CH95_9PROT</name>
<keyword evidence="3" id="KW-1185">Reference proteome</keyword>
<dbReference type="InterPro" id="IPR052345">
    <property type="entry name" value="Rad_response_metalloprotease"/>
</dbReference>
<dbReference type="OrthoDB" id="9794834at2"/>
<dbReference type="Gene3D" id="1.10.10.2910">
    <property type="match status" value="1"/>
</dbReference>
<dbReference type="PANTHER" id="PTHR43236">
    <property type="entry name" value="ANTITOXIN HIGA1"/>
    <property type="match status" value="1"/>
</dbReference>
<organism evidence="2 3">
    <name type="scientific">Eilatimonas milleporae</name>
    <dbReference type="NCBI Taxonomy" id="911205"/>
    <lineage>
        <taxon>Bacteria</taxon>
        <taxon>Pseudomonadati</taxon>
        <taxon>Pseudomonadota</taxon>
        <taxon>Alphaproteobacteria</taxon>
        <taxon>Kordiimonadales</taxon>
        <taxon>Kordiimonadaceae</taxon>
        <taxon>Eilatimonas</taxon>
    </lineage>
</organism>
<dbReference type="InParanoid" id="A0A3M0CH95"/>
<dbReference type="EMBL" id="REFR01000011">
    <property type="protein sequence ID" value="RMB08187.1"/>
    <property type="molecule type" value="Genomic_DNA"/>
</dbReference>
<proteinExistence type="predicted"/>
<dbReference type="Pfam" id="PF06114">
    <property type="entry name" value="Peptidase_M78"/>
    <property type="match status" value="1"/>
</dbReference>
<dbReference type="Proteomes" id="UP000271227">
    <property type="component" value="Unassembled WGS sequence"/>
</dbReference>
<comment type="caution">
    <text evidence="2">The sequence shown here is derived from an EMBL/GenBank/DDBJ whole genome shotgun (WGS) entry which is preliminary data.</text>
</comment>
<dbReference type="RefSeq" id="WP_121938922.1">
    <property type="nucleotide sequence ID" value="NZ_REFR01000011.1"/>
</dbReference>
<feature type="domain" description="IrrE N-terminal-like" evidence="1">
    <location>
        <begin position="69"/>
        <end position="177"/>
    </location>
</feature>
<gene>
    <name evidence="2" type="ORF">BXY39_2283</name>
</gene>
<protein>
    <submittedName>
        <fullName evidence="2">Uncharacterized protein DUF955</fullName>
    </submittedName>
</protein>
<evidence type="ECO:0000259" key="1">
    <source>
        <dbReference type="Pfam" id="PF06114"/>
    </source>
</evidence>
<evidence type="ECO:0000313" key="3">
    <source>
        <dbReference type="Proteomes" id="UP000271227"/>
    </source>
</evidence>
<accession>A0A3M0CH95</accession>
<dbReference type="InterPro" id="IPR010359">
    <property type="entry name" value="IrrE_HExxH"/>
</dbReference>
<dbReference type="PANTHER" id="PTHR43236:SF1">
    <property type="entry name" value="BLL7220 PROTEIN"/>
    <property type="match status" value="1"/>
</dbReference>
<sequence>MISIDRMELEDAGGNPVKLAQAVLDQLSDVNCPIPVREIATALDIYEIMEQPKTGFEGALIAPEDKSEGAIIVRADRSEERKRYTIGHELGHYLNPWHKSVSPDGFKCTAKNLAMEKIDRNDRYIRMEVEANVFSAELLMPRKHIKQYLQSHKGADLEHIMELAEFFCVSKEAMARRYVEQNANEPAAIIFSKGNKIRYIKRHTDFPWLNVGNGSLIPQGSLSFRSQDLIGHFSSWEEINADIWVDAKPNQAIFEQTVAQSNGYRLTLLTSETEAYHDDDDDEFDVEDSWALKFARGR</sequence>
<evidence type="ECO:0000313" key="2">
    <source>
        <dbReference type="EMBL" id="RMB08187.1"/>
    </source>
</evidence>
<dbReference type="AlphaFoldDB" id="A0A3M0CH95"/>
<reference evidence="2 3" key="1">
    <citation type="submission" date="2018-10" db="EMBL/GenBank/DDBJ databases">
        <title>Genomic Encyclopedia of Archaeal and Bacterial Type Strains, Phase II (KMG-II): from individual species to whole genera.</title>
        <authorList>
            <person name="Goeker M."/>
        </authorList>
    </citation>
    <scope>NUCLEOTIDE SEQUENCE [LARGE SCALE GENOMIC DNA]</scope>
    <source>
        <strain evidence="2 3">DSM 25217</strain>
    </source>
</reference>